<keyword evidence="5" id="KW-1185">Reference proteome</keyword>
<reference evidence="4 5" key="1">
    <citation type="submission" date="2018-08" db="EMBL/GenBank/DDBJ databases">
        <title>Chitinophagaceae sp. K23C18032701, a novel bacterium isolated from forest soil.</title>
        <authorList>
            <person name="Wang C."/>
        </authorList>
    </citation>
    <scope>NUCLEOTIDE SEQUENCE [LARGE SCALE GENOMIC DNA]</scope>
    <source>
        <strain evidence="4 5">K23C18032701</strain>
    </source>
</reference>
<dbReference type="InterPro" id="IPR016181">
    <property type="entry name" value="Acyl_CoA_acyltransferase"/>
</dbReference>
<dbReference type="Proteomes" id="UP000261284">
    <property type="component" value="Unassembled WGS sequence"/>
</dbReference>
<dbReference type="OrthoDB" id="9796381at2"/>
<dbReference type="PANTHER" id="PTHR43877">
    <property type="entry name" value="AMINOALKYLPHOSPHONATE N-ACETYLTRANSFERASE-RELATED-RELATED"/>
    <property type="match status" value="1"/>
</dbReference>
<dbReference type="InterPro" id="IPR000182">
    <property type="entry name" value="GNAT_dom"/>
</dbReference>
<organism evidence="4 5">
    <name type="scientific">Deminuibacter soli</name>
    <dbReference type="NCBI Taxonomy" id="2291815"/>
    <lineage>
        <taxon>Bacteria</taxon>
        <taxon>Pseudomonadati</taxon>
        <taxon>Bacteroidota</taxon>
        <taxon>Chitinophagia</taxon>
        <taxon>Chitinophagales</taxon>
        <taxon>Chitinophagaceae</taxon>
        <taxon>Deminuibacter</taxon>
    </lineage>
</organism>
<keyword evidence="1 4" id="KW-0808">Transferase</keyword>
<gene>
    <name evidence="4" type="ORF">DXN05_03725</name>
</gene>
<dbReference type="Pfam" id="PF00583">
    <property type="entry name" value="Acetyltransf_1"/>
    <property type="match status" value="1"/>
</dbReference>
<dbReference type="InterPro" id="IPR050832">
    <property type="entry name" value="Bact_Acetyltransf"/>
</dbReference>
<dbReference type="AlphaFoldDB" id="A0A3E1NQJ6"/>
<evidence type="ECO:0000256" key="1">
    <source>
        <dbReference type="ARBA" id="ARBA00022679"/>
    </source>
</evidence>
<dbReference type="SUPFAM" id="SSF55729">
    <property type="entry name" value="Acyl-CoA N-acyltransferases (Nat)"/>
    <property type="match status" value="1"/>
</dbReference>
<evidence type="ECO:0000313" key="4">
    <source>
        <dbReference type="EMBL" id="RFM30094.1"/>
    </source>
</evidence>
<accession>A0A3E1NQJ6</accession>
<comment type="caution">
    <text evidence="4">The sequence shown here is derived from an EMBL/GenBank/DDBJ whole genome shotgun (WGS) entry which is preliminary data.</text>
</comment>
<dbReference type="Gene3D" id="3.40.630.30">
    <property type="match status" value="1"/>
</dbReference>
<dbReference type="EMBL" id="QTJU01000001">
    <property type="protein sequence ID" value="RFM30094.1"/>
    <property type="molecule type" value="Genomic_DNA"/>
</dbReference>
<keyword evidence="2" id="KW-0012">Acyltransferase</keyword>
<sequence length="172" mass="18646">MIQNLILSPATSTDVAGITQLVNSAYRSEGEGWTNEAAFIAGERITENGVFDLLQQPGKTLFKCSNAAGALLGCVLLELQDGYVYLGLLSVQPALQAAGIGRFMLDFGVQYAQSHQCSRIVITVVNKRTELINWYERRGYVRTGKTIALPPGIGMPVGGLHFVEMEKEVPAL</sequence>
<evidence type="ECO:0000256" key="2">
    <source>
        <dbReference type="ARBA" id="ARBA00023315"/>
    </source>
</evidence>
<proteinExistence type="predicted"/>
<evidence type="ECO:0000259" key="3">
    <source>
        <dbReference type="PROSITE" id="PS51186"/>
    </source>
</evidence>
<feature type="domain" description="N-acetyltransferase" evidence="3">
    <location>
        <begin position="5"/>
        <end position="170"/>
    </location>
</feature>
<dbReference type="PROSITE" id="PS51186">
    <property type="entry name" value="GNAT"/>
    <property type="match status" value="1"/>
</dbReference>
<dbReference type="GO" id="GO:0016747">
    <property type="term" value="F:acyltransferase activity, transferring groups other than amino-acyl groups"/>
    <property type="evidence" value="ECO:0007669"/>
    <property type="project" value="InterPro"/>
</dbReference>
<dbReference type="RefSeq" id="WP_116845850.1">
    <property type="nucleotide sequence ID" value="NZ_QTJU01000001.1"/>
</dbReference>
<name>A0A3E1NQJ6_9BACT</name>
<evidence type="ECO:0000313" key="5">
    <source>
        <dbReference type="Proteomes" id="UP000261284"/>
    </source>
</evidence>
<dbReference type="PANTHER" id="PTHR43877:SF2">
    <property type="entry name" value="AMINOALKYLPHOSPHONATE N-ACETYLTRANSFERASE-RELATED"/>
    <property type="match status" value="1"/>
</dbReference>
<protein>
    <submittedName>
        <fullName evidence="4">GNAT family N-acetyltransferase</fullName>
    </submittedName>
</protein>